<sequence>MRIALLNPNSSQHITDRMLAEARRATGDACEIFGLTNAAGPAVIRSRVDNAAAIDGLLKMARTLDANVEAVILGVSMDTALHALRQMLEVPVVGTTEAALATASMMGGRIGLLTVGRALTPLYGELAASYGYAGRVAGIRGIETAAPYGAGLAQEVGAMMRDAITSLSRDDGADVVVTVAAALCGYVPAVAAQADVPLLDGIACAAVQAEALAKLRPRKATYGSFAAPGH</sequence>
<dbReference type="AlphaFoldDB" id="A0A4P7LBL1"/>
<reference evidence="2 3" key="1">
    <citation type="submission" date="2019-03" db="EMBL/GenBank/DDBJ databases">
        <title>Efficiently degradation of phenoxyalkanoic acid herbicides by Cupriavidus oxalaticus strain X32.</title>
        <authorList>
            <person name="Sheng X."/>
        </authorList>
    </citation>
    <scope>NUCLEOTIDE SEQUENCE [LARGE SCALE GENOMIC DNA]</scope>
    <source>
        <strain evidence="2 3">X32</strain>
    </source>
</reference>
<accession>A0A4P7LBL1</accession>
<dbReference type="PANTHER" id="PTHR28047">
    <property type="entry name" value="PROTEIN DCG1"/>
    <property type="match status" value="1"/>
</dbReference>
<comment type="similarity">
    <text evidence="1">Belongs to the HyuE racemase family.</text>
</comment>
<evidence type="ECO:0000256" key="1">
    <source>
        <dbReference type="ARBA" id="ARBA00038414"/>
    </source>
</evidence>
<dbReference type="GO" id="GO:0047661">
    <property type="term" value="F:amino-acid racemase activity"/>
    <property type="evidence" value="ECO:0007669"/>
    <property type="project" value="InterPro"/>
</dbReference>
<dbReference type="RefSeq" id="WP_133095180.1">
    <property type="nucleotide sequence ID" value="NZ_CP038634.1"/>
</dbReference>
<dbReference type="KEGG" id="cox:E0W60_09955"/>
<dbReference type="InterPro" id="IPR052186">
    <property type="entry name" value="Hydantoin_racemase-like"/>
</dbReference>
<name>A0A4P7LBL1_9BURK</name>
<gene>
    <name evidence="2" type="ORF">E0W60_09955</name>
</gene>
<dbReference type="OrthoDB" id="9791723at2"/>
<evidence type="ECO:0000313" key="3">
    <source>
        <dbReference type="Proteomes" id="UP000295294"/>
    </source>
</evidence>
<dbReference type="Gene3D" id="3.40.50.12500">
    <property type="match status" value="1"/>
</dbReference>
<dbReference type="Pfam" id="PF01177">
    <property type="entry name" value="Asp_Glu_race"/>
    <property type="match status" value="1"/>
</dbReference>
<organism evidence="2 3">
    <name type="scientific">Cupriavidus oxalaticus</name>
    <dbReference type="NCBI Taxonomy" id="96344"/>
    <lineage>
        <taxon>Bacteria</taxon>
        <taxon>Pseudomonadati</taxon>
        <taxon>Pseudomonadota</taxon>
        <taxon>Betaproteobacteria</taxon>
        <taxon>Burkholderiales</taxon>
        <taxon>Burkholderiaceae</taxon>
        <taxon>Cupriavidus</taxon>
    </lineage>
</organism>
<evidence type="ECO:0000313" key="2">
    <source>
        <dbReference type="EMBL" id="QBY51419.1"/>
    </source>
</evidence>
<dbReference type="PANTHER" id="PTHR28047:SF5">
    <property type="entry name" value="PROTEIN DCG1"/>
    <property type="match status" value="1"/>
</dbReference>
<dbReference type="EMBL" id="CP038634">
    <property type="protein sequence ID" value="QBY51419.1"/>
    <property type="molecule type" value="Genomic_DNA"/>
</dbReference>
<proteinExistence type="inferred from homology"/>
<dbReference type="InterPro" id="IPR015942">
    <property type="entry name" value="Asp/Glu/hydantoin_racemase"/>
</dbReference>
<dbReference type="Proteomes" id="UP000295294">
    <property type="component" value="Chromosome 1"/>
</dbReference>
<dbReference type="InterPro" id="IPR053714">
    <property type="entry name" value="Iso_Racemase_Enz_sf"/>
</dbReference>
<protein>
    <submittedName>
        <fullName evidence="2">Hydantoin racemase</fullName>
    </submittedName>
</protein>